<dbReference type="EMBL" id="CP013729">
    <property type="protein sequence ID" value="ALV07961.1"/>
    <property type="molecule type" value="Genomic_DNA"/>
</dbReference>
<proteinExistence type="inferred from homology"/>
<dbReference type="InterPro" id="IPR001492">
    <property type="entry name" value="Flagellin"/>
</dbReference>
<gene>
    <name evidence="5" type="ORF">RD2015_3504</name>
</gene>
<keyword evidence="5" id="KW-0282">Flagellum</keyword>
<evidence type="ECO:0000256" key="4">
    <source>
        <dbReference type="ARBA" id="ARBA00023143"/>
    </source>
</evidence>
<name>A0A0U3MHQ8_9BURK</name>
<organism evidence="5 6">
    <name type="scientific">Roseateles depolymerans</name>
    <dbReference type="NCBI Taxonomy" id="76731"/>
    <lineage>
        <taxon>Bacteria</taxon>
        <taxon>Pseudomonadati</taxon>
        <taxon>Pseudomonadota</taxon>
        <taxon>Betaproteobacteria</taxon>
        <taxon>Burkholderiales</taxon>
        <taxon>Sphaerotilaceae</taxon>
        <taxon>Roseateles</taxon>
    </lineage>
</organism>
<dbReference type="InterPro" id="IPR013384">
    <property type="entry name" value="Flagell_FlgL"/>
</dbReference>
<keyword evidence="5" id="KW-0966">Cell projection</keyword>
<protein>
    <submittedName>
        <fullName evidence="5">Flagellar hook-associated protein 3</fullName>
    </submittedName>
</protein>
<comment type="subcellular location">
    <subcellularLocation>
        <location evidence="1">Bacterial flagellum</location>
    </subcellularLocation>
    <subcellularLocation>
        <location evidence="2">Secreted</location>
    </subcellularLocation>
</comment>
<keyword evidence="5" id="KW-0969">Cilium</keyword>
<dbReference type="GO" id="GO:0009424">
    <property type="term" value="C:bacterial-type flagellum hook"/>
    <property type="evidence" value="ECO:0007669"/>
    <property type="project" value="InterPro"/>
</dbReference>
<dbReference type="SUPFAM" id="SSF64518">
    <property type="entry name" value="Phase 1 flagellin"/>
    <property type="match status" value="1"/>
</dbReference>
<reference evidence="5 6" key="1">
    <citation type="submission" date="2015-12" db="EMBL/GenBank/DDBJ databases">
        <title>Complete genome of Roseateles depolymerans KCTC 42856.</title>
        <authorList>
            <person name="Kim K.M."/>
        </authorList>
    </citation>
    <scope>NUCLEOTIDE SEQUENCE [LARGE SCALE GENOMIC DNA]</scope>
    <source>
        <strain evidence="5 6">KCTC 42856</strain>
    </source>
</reference>
<evidence type="ECO:0000256" key="2">
    <source>
        <dbReference type="ARBA" id="ARBA00004613"/>
    </source>
</evidence>
<sequence>MRIASNQYHTTMNSALQAANEGLTHVMQQMASGQRVLKPSDDSIATLRLSRLSREEASLTQYRDNIGALKSRLKTSEVTLDSIKDDLQATRDLLVWAADAGNTGDDLNAMSGSMKTLHDSLLYLANSKNAEGRYLFSGTASDQPTVDAAYAFQGNLQTQQVAVADNMTVPANVTLETMGAFLQQLNALTGQLAAPGVTAEGAHANVTALITALDQTLNSVSGKIGQLGGRQNILETLDNNHASVSLSNQQAALDIGQIDYGEAATRLNSYTLALQATQKAYAKVSALSLFDAIS</sequence>
<evidence type="ECO:0000256" key="1">
    <source>
        <dbReference type="ARBA" id="ARBA00004365"/>
    </source>
</evidence>
<dbReference type="OrthoDB" id="9768249at2"/>
<dbReference type="InterPro" id="IPR001029">
    <property type="entry name" value="Flagellin_N"/>
</dbReference>
<dbReference type="STRING" id="76731.RD2015_3504"/>
<dbReference type="AlphaFoldDB" id="A0A0U3MHQ8"/>
<dbReference type="PANTHER" id="PTHR42792:SF1">
    <property type="entry name" value="FLAGELLAR HOOK-ASSOCIATED PROTEIN 3"/>
    <property type="match status" value="1"/>
</dbReference>
<dbReference type="KEGG" id="rdp:RD2015_3504"/>
<dbReference type="GO" id="GO:0071973">
    <property type="term" value="P:bacterial-type flagellum-dependent cell motility"/>
    <property type="evidence" value="ECO:0007669"/>
    <property type="project" value="InterPro"/>
</dbReference>
<evidence type="ECO:0000256" key="3">
    <source>
        <dbReference type="ARBA" id="ARBA00005709"/>
    </source>
</evidence>
<dbReference type="GO" id="GO:0005576">
    <property type="term" value="C:extracellular region"/>
    <property type="evidence" value="ECO:0007669"/>
    <property type="project" value="UniProtKB-SubCell"/>
</dbReference>
<dbReference type="PATRIC" id="fig|76731.3.peg.3591"/>
<evidence type="ECO:0000313" key="5">
    <source>
        <dbReference type="EMBL" id="ALV07961.1"/>
    </source>
</evidence>
<accession>A0A0U3MHQ8</accession>
<dbReference type="Pfam" id="PF00669">
    <property type="entry name" value="Flagellin_N"/>
    <property type="match status" value="1"/>
</dbReference>
<comment type="similarity">
    <text evidence="3">Belongs to the bacterial flagellin family.</text>
</comment>
<dbReference type="PANTHER" id="PTHR42792">
    <property type="entry name" value="FLAGELLIN"/>
    <property type="match status" value="1"/>
</dbReference>
<evidence type="ECO:0000313" key="6">
    <source>
        <dbReference type="Proteomes" id="UP000060699"/>
    </source>
</evidence>
<dbReference type="RefSeq" id="WP_058935997.1">
    <property type="nucleotide sequence ID" value="NZ_CP013729.1"/>
</dbReference>
<keyword evidence="4" id="KW-0975">Bacterial flagellum</keyword>
<dbReference type="GO" id="GO:0005198">
    <property type="term" value="F:structural molecule activity"/>
    <property type="evidence" value="ECO:0007669"/>
    <property type="project" value="InterPro"/>
</dbReference>
<dbReference type="Gene3D" id="1.20.1330.10">
    <property type="entry name" value="f41 fragment of flagellin, N-terminal domain"/>
    <property type="match status" value="1"/>
</dbReference>
<dbReference type="Proteomes" id="UP000060699">
    <property type="component" value="Chromosome"/>
</dbReference>
<dbReference type="NCBIfam" id="TIGR02550">
    <property type="entry name" value="flagell_flgL"/>
    <property type="match status" value="1"/>
</dbReference>
<keyword evidence="6" id="KW-1185">Reference proteome</keyword>